<dbReference type="InterPro" id="IPR016213">
    <property type="entry name" value="Polyphenol_oxidase"/>
</dbReference>
<evidence type="ECO:0000259" key="13">
    <source>
        <dbReference type="PROSITE" id="PS00497"/>
    </source>
</evidence>
<dbReference type="EMBL" id="JAPFFJ010000011">
    <property type="protein sequence ID" value="KAJ6416555.1"/>
    <property type="molecule type" value="Genomic_DNA"/>
</dbReference>
<dbReference type="GO" id="GO:0046148">
    <property type="term" value="P:pigment biosynthetic process"/>
    <property type="evidence" value="ECO:0007669"/>
    <property type="project" value="InterPro"/>
</dbReference>
<keyword evidence="4" id="KW-0883">Thioether bond</keyword>
<dbReference type="PANTHER" id="PTHR11474">
    <property type="entry name" value="TYROSINASE FAMILY MEMBER"/>
    <property type="match status" value="1"/>
</dbReference>
<dbReference type="FunFam" id="1.10.1280.10:FF:000007">
    <property type="entry name" value="Polyphenol oxidase, chloroplastic"/>
    <property type="match status" value="1"/>
</dbReference>
<keyword evidence="7" id="KW-0793">Thylakoid</keyword>
<keyword evidence="16" id="KW-1185">Reference proteome</keyword>
<dbReference type="PROSITE" id="PS00498">
    <property type="entry name" value="TYROSINASE_2"/>
    <property type="match status" value="1"/>
</dbReference>
<dbReference type="PANTHER" id="PTHR11474:SF76">
    <property type="entry name" value="SHKT DOMAIN-CONTAINING PROTEIN"/>
    <property type="match status" value="1"/>
</dbReference>
<evidence type="ECO:0000256" key="6">
    <source>
        <dbReference type="ARBA" id="ARBA00023008"/>
    </source>
</evidence>
<dbReference type="Pfam" id="PF00264">
    <property type="entry name" value="Tyrosinase"/>
    <property type="match status" value="1"/>
</dbReference>
<evidence type="ECO:0000256" key="1">
    <source>
        <dbReference type="ARBA" id="ARBA00004456"/>
    </source>
</evidence>
<comment type="similarity">
    <text evidence="2">Belongs to the tyrosinase family.</text>
</comment>
<evidence type="ECO:0000256" key="9">
    <source>
        <dbReference type="PIRSR" id="PIRSR000290-1"/>
    </source>
</evidence>
<feature type="binding site" evidence="9">
    <location>
        <position position="343"/>
    </location>
    <ligand>
        <name>Cu cation</name>
        <dbReference type="ChEBI" id="CHEBI:23378"/>
        <label>B</label>
    </ligand>
</feature>
<dbReference type="InterPro" id="IPR022739">
    <property type="entry name" value="Polyphenol_oxidase_cen"/>
</dbReference>
<evidence type="ECO:0000256" key="12">
    <source>
        <dbReference type="SAM" id="MobiDB-lite"/>
    </source>
</evidence>
<evidence type="ECO:0000313" key="16">
    <source>
        <dbReference type="Proteomes" id="UP001162972"/>
    </source>
</evidence>
<evidence type="ECO:0000256" key="4">
    <source>
        <dbReference type="ARBA" id="ARBA00022784"/>
    </source>
</evidence>
<dbReference type="AlphaFoldDB" id="A0AAD6K405"/>
<dbReference type="PROSITE" id="PS00497">
    <property type="entry name" value="TYROSINASE_1"/>
    <property type="match status" value="1"/>
</dbReference>
<feature type="disulfide bond" evidence="10">
    <location>
        <begin position="128"/>
        <end position="192"/>
    </location>
</feature>
<evidence type="ECO:0000256" key="11">
    <source>
        <dbReference type="PIRSR" id="PIRSR000290-3"/>
    </source>
</evidence>
<feature type="disulfide bond" evidence="10">
    <location>
        <begin position="114"/>
        <end position="129"/>
    </location>
</feature>
<evidence type="ECO:0000256" key="2">
    <source>
        <dbReference type="ARBA" id="ARBA00009928"/>
    </source>
</evidence>
<feature type="domain" description="Tyrosinase copper-binding" evidence="13">
    <location>
        <begin position="212"/>
        <end position="229"/>
    </location>
</feature>
<keyword evidence="8 10" id="KW-1015">Disulfide bond</keyword>
<gene>
    <name evidence="15" type="ORF">OIU84_002419</name>
</gene>
<comment type="cofactor">
    <cofactor evidence="9">
        <name>Cu(2+)</name>
        <dbReference type="ChEBI" id="CHEBI:29036"/>
    </cofactor>
    <text evidence="9">Binds 2 copper ions per subunit.</text>
</comment>
<keyword evidence="3 9" id="KW-0479">Metal-binding</keyword>
<feature type="region of interest" description="Disordered" evidence="12">
    <location>
        <begin position="55"/>
        <end position="79"/>
    </location>
</feature>
<dbReference type="InterPro" id="IPR008922">
    <property type="entry name" value="Di-copper_centre_dom_sf"/>
</dbReference>
<dbReference type="InterPro" id="IPR022740">
    <property type="entry name" value="Polyphenol_oxidase_C"/>
</dbReference>
<feature type="cross-link" description="2'-(S-cysteinyl)-histidine (Cys-His)" evidence="11">
    <location>
        <begin position="195"/>
        <end position="212"/>
    </location>
</feature>
<dbReference type="Gene3D" id="1.10.1280.10">
    <property type="entry name" value="Di-copper center containing domain from catechol oxidase"/>
    <property type="match status" value="1"/>
</dbReference>
<proteinExistence type="inferred from homology"/>
<feature type="domain" description="Tyrosinase copper-binding" evidence="14">
    <location>
        <begin position="370"/>
        <end position="381"/>
    </location>
</feature>
<evidence type="ECO:0000259" key="14">
    <source>
        <dbReference type="PROSITE" id="PS00498"/>
    </source>
</evidence>
<keyword evidence="6 9" id="KW-0186">Copper</keyword>
<evidence type="ECO:0000256" key="3">
    <source>
        <dbReference type="ARBA" id="ARBA00022723"/>
    </source>
</evidence>
<dbReference type="PRINTS" id="PR00092">
    <property type="entry name" value="TYROSINASE"/>
</dbReference>
<feature type="binding site" evidence="9">
    <location>
        <position position="212"/>
    </location>
    <ligand>
        <name>Cu cation</name>
        <dbReference type="ChEBI" id="CHEBI:23378"/>
        <label>A</label>
    </ligand>
</feature>
<feature type="binding site" evidence="9">
    <location>
        <position position="377"/>
    </location>
    <ligand>
        <name>Cu cation</name>
        <dbReference type="ChEBI" id="CHEBI:23378"/>
        <label>B</label>
    </ligand>
</feature>
<keyword evidence="5" id="KW-0560">Oxidoreductase</keyword>
<evidence type="ECO:0000256" key="5">
    <source>
        <dbReference type="ARBA" id="ARBA00023002"/>
    </source>
</evidence>
<organism evidence="15 16">
    <name type="scientific">Salix udensis</name>
    <dbReference type="NCBI Taxonomy" id="889485"/>
    <lineage>
        <taxon>Eukaryota</taxon>
        <taxon>Viridiplantae</taxon>
        <taxon>Streptophyta</taxon>
        <taxon>Embryophyta</taxon>
        <taxon>Tracheophyta</taxon>
        <taxon>Spermatophyta</taxon>
        <taxon>Magnoliopsida</taxon>
        <taxon>eudicotyledons</taxon>
        <taxon>Gunneridae</taxon>
        <taxon>Pentapetalae</taxon>
        <taxon>rosids</taxon>
        <taxon>fabids</taxon>
        <taxon>Malpighiales</taxon>
        <taxon>Salicaceae</taxon>
        <taxon>Saliceae</taxon>
        <taxon>Salix</taxon>
    </lineage>
</organism>
<dbReference type="InterPro" id="IPR002227">
    <property type="entry name" value="Tyrosinase_Cu-bd"/>
</dbReference>
<accession>A0AAD6K405</accession>
<feature type="binding site" evidence="9">
    <location>
        <position position="347"/>
    </location>
    <ligand>
        <name>Cu cation</name>
        <dbReference type="ChEBI" id="CHEBI:23378"/>
        <label>B</label>
    </ligand>
</feature>
<evidence type="ECO:0000256" key="10">
    <source>
        <dbReference type="PIRSR" id="PIRSR000290-2"/>
    </source>
</evidence>
<feature type="binding site" evidence="9">
    <location>
        <position position="191"/>
    </location>
    <ligand>
        <name>Cu cation</name>
        <dbReference type="ChEBI" id="CHEBI:23378"/>
        <label>A</label>
    </ligand>
</feature>
<sequence length="612" mass="68269">MAGGVSICIINILQNQTMASFSPSTSTSTPTPATISTSTFFPSFPKTSQLSLLKKRNHSHTPRVSCRATNDGSQNPNTTRRDILIGLGGLYGATSLTDPFALAAPVSAPDLTKCGSADLPAGANETNCCPPVPSTKILDFKRPSSNAPLRVRPAAHLADKDYIAKYKKAIELMKALPADDPRSFMQQADVHCAYCNGAYDQVGFPNLDIQVHNSWLFFPFHRYYLYFYEKILGKLIDDPTFALPFWNWDSPGGMQLPAMFADPKSPLYNTLRNKNHQPPTLLDLDWGGTDTPTTDQEQISSNLTIMYRQMVSNGKTPRLFFGGSYRAGDEPGPEPGPIENIPHGPIHIWTGDNTQPNFEDMGNFYSAARDPIFFSHHSNVDRMWSVWKTLGGRRTDLTDPDWLNASFFFYDENANPVRVTVKDCLDSRNLGYVYQDVEIPWLKSRPTPRRSAKKVASQFFSHDKEAVAAEKKKNALTPLTAFPLVLNRVISVKVARPKKSRSKKQKEEEEELLVIKGVEFDKTKALKFDVYINDEDDSLSAPDKTEFAGSFVNVPHKHKHGKKMSTCFKLALTDLLEDLEAEDDDSVIVTLVPRYGEGLAKIGGIKIEFDRD</sequence>
<evidence type="ECO:0000313" key="15">
    <source>
        <dbReference type="EMBL" id="KAJ6416555.1"/>
    </source>
</evidence>
<comment type="subcellular location">
    <subcellularLocation>
        <location evidence="1">Plastid</location>
        <location evidence="1">Chloroplast thylakoid lumen</location>
    </subcellularLocation>
</comment>
<comment type="caution">
    <text evidence="15">The sequence shown here is derived from an EMBL/GenBank/DDBJ whole genome shotgun (WGS) entry which is preliminary data.</text>
</comment>
<dbReference type="Pfam" id="PF12142">
    <property type="entry name" value="PPO1_DWL"/>
    <property type="match status" value="1"/>
</dbReference>
<dbReference type="InterPro" id="IPR050316">
    <property type="entry name" value="Tyrosinase/Hemocyanin"/>
</dbReference>
<feature type="compositionally biased region" description="Polar residues" evidence="12">
    <location>
        <begin position="67"/>
        <end position="78"/>
    </location>
</feature>
<dbReference type="GO" id="GO:0009543">
    <property type="term" value="C:chloroplast thylakoid lumen"/>
    <property type="evidence" value="ECO:0007669"/>
    <property type="project" value="UniProtKB-SubCell"/>
</dbReference>
<protein>
    <recommendedName>
        <fullName evidence="13 14">Tyrosinase copper-binding domain-containing protein</fullName>
    </recommendedName>
</protein>
<dbReference type="GO" id="GO:0046872">
    <property type="term" value="F:metal ion binding"/>
    <property type="evidence" value="ECO:0007669"/>
    <property type="project" value="UniProtKB-KW"/>
</dbReference>
<reference evidence="15 16" key="1">
    <citation type="journal article" date="2023" name="Int. J. Mol. Sci.">
        <title>De Novo Assembly and Annotation of 11 Diverse Shrub Willow (Salix) Genomes Reveals Novel Gene Organization in Sex-Linked Regions.</title>
        <authorList>
            <person name="Hyden B."/>
            <person name="Feng K."/>
            <person name="Yates T.B."/>
            <person name="Jawdy S."/>
            <person name="Cereghino C."/>
            <person name="Smart L.B."/>
            <person name="Muchero W."/>
        </authorList>
    </citation>
    <scope>NUCLEOTIDE SEQUENCE [LARGE SCALE GENOMIC DNA]</scope>
    <source>
        <tissue evidence="15">Shoot tip</tissue>
    </source>
</reference>
<dbReference type="GO" id="GO:0004097">
    <property type="term" value="F:catechol oxidase activity"/>
    <property type="evidence" value="ECO:0007669"/>
    <property type="project" value="InterPro"/>
</dbReference>
<feature type="binding site" evidence="9">
    <location>
        <position position="221"/>
    </location>
    <ligand>
        <name>Cu cation</name>
        <dbReference type="ChEBI" id="CHEBI:23378"/>
        <label>A</label>
    </ligand>
</feature>
<dbReference type="SUPFAM" id="SSF48056">
    <property type="entry name" value="Di-copper centre-containing domain"/>
    <property type="match status" value="1"/>
</dbReference>
<evidence type="ECO:0000256" key="7">
    <source>
        <dbReference type="ARBA" id="ARBA00023078"/>
    </source>
</evidence>
<evidence type="ECO:0000256" key="8">
    <source>
        <dbReference type="ARBA" id="ARBA00023157"/>
    </source>
</evidence>
<dbReference type="Pfam" id="PF12143">
    <property type="entry name" value="PPO1_KFDV"/>
    <property type="match status" value="1"/>
</dbReference>
<dbReference type="Proteomes" id="UP001162972">
    <property type="component" value="Chromosome 11"/>
</dbReference>
<dbReference type="PIRSF" id="PIRSF000290">
    <property type="entry name" value="PPO_plant"/>
    <property type="match status" value="1"/>
</dbReference>
<name>A0AAD6K405_9ROSI</name>